<organism evidence="2 3">
    <name type="scientific">Cryptococcus neoformans (strain H99 / ATCC 208821 / CBS 10515 / FGSC 9487)</name>
    <name type="common">Cryptococcus neoformans var. grubii serotype A</name>
    <dbReference type="NCBI Taxonomy" id="235443"/>
    <lineage>
        <taxon>Eukaryota</taxon>
        <taxon>Fungi</taxon>
        <taxon>Dikarya</taxon>
        <taxon>Basidiomycota</taxon>
        <taxon>Agaricomycotina</taxon>
        <taxon>Tremellomycetes</taxon>
        <taxon>Tremellales</taxon>
        <taxon>Cryptococcaceae</taxon>
        <taxon>Cryptococcus</taxon>
        <taxon>Cryptococcus neoformans species complex</taxon>
    </lineage>
</organism>
<feature type="region of interest" description="Disordered" evidence="1">
    <location>
        <begin position="207"/>
        <end position="231"/>
    </location>
</feature>
<dbReference type="RefSeq" id="XP_012052916.1">
    <property type="nucleotide sequence ID" value="XM_012197526.1"/>
</dbReference>
<dbReference type="GeneID" id="23890419"/>
<dbReference type="Proteomes" id="UP000010091">
    <property type="component" value="Chromosome 11"/>
</dbReference>
<dbReference type="AlphaFoldDB" id="J9VW73"/>
<evidence type="ECO:0000313" key="2">
    <source>
        <dbReference type="EMBL" id="AFR97666.1"/>
    </source>
</evidence>
<name>J9VW73_CRYN9</name>
<evidence type="ECO:0000313" key="3">
    <source>
        <dbReference type="Proteomes" id="UP000010091"/>
    </source>
</evidence>
<reference evidence="2 3" key="1">
    <citation type="journal article" date="2014" name="PLoS Genet.">
        <title>Analysis of the genome and transcriptome of Cryptococcus neoformans var. grubii reveals complex RNA expression and microevolution leading to virulence attenuation.</title>
        <authorList>
            <person name="Janbon G."/>
            <person name="Ormerod K.L."/>
            <person name="Paulet D."/>
            <person name="Byrnes E.J.III."/>
            <person name="Yadav V."/>
            <person name="Chatterjee G."/>
            <person name="Mullapudi N."/>
            <person name="Hon C.C."/>
            <person name="Billmyre R.B."/>
            <person name="Brunel F."/>
            <person name="Bahn Y.S."/>
            <person name="Chen W."/>
            <person name="Chen Y."/>
            <person name="Chow E.W."/>
            <person name="Coppee J.Y."/>
            <person name="Floyd-Averette A."/>
            <person name="Gaillardin C."/>
            <person name="Gerik K.J."/>
            <person name="Goldberg J."/>
            <person name="Gonzalez-Hilarion S."/>
            <person name="Gujja S."/>
            <person name="Hamlin J.L."/>
            <person name="Hsueh Y.P."/>
            <person name="Ianiri G."/>
            <person name="Jones S."/>
            <person name="Kodira C.D."/>
            <person name="Kozubowski L."/>
            <person name="Lam W."/>
            <person name="Marra M."/>
            <person name="Mesner L.D."/>
            <person name="Mieczkowski P.A."/>
            <person name="Moyrand F."/>
            <person name="Nielsen K."/>
            <person name="Proux C."/>
            <person name="Rossignol T."/>
            <person name="Schein J.E."/>
            <person name="Sun S."/>
            <person name="Wollschlaeger C."/>
            <person name="Wood I.A."/>
            <person name="Zeng Q."/>
            <person name="Neuveglise C."/>
            <person name="Newlon C.S."/>
            <person name="Perfect J.R."/>
            <person name="Lodge J.K."/>
            <person name="Idnurm A."/>
            <person name="Stajich J.E."/>
            <person name="Kronstad J.W."/>
            <person name="Sanyal K."/>
            <person name="Heitman J."/>
            <person name="Fraser J.A."/>
            <person name="Cuomo C.A."/>
            <person name="Dietrich F.S."/>
        </authorList>
    </citation>
    <scope>NUCLEOTIDE SEQUENCE [LARGE SCALE GENOMIC DNA]</scope>
    <source>
        <strain evidence="3">H99 / ATCC 208821 / CBS 10515 / FGSC 9487</strain>
    </source>
</reference>
<accession>J9VW73</accession>
<evidence type="ECO:0000256" key="1">
    <source>
        <dbReference type="SAM" id="MobiDB-lite"/>
    </source>
</evidence>
<dbReference type="HOGENOM" id="CLU_1199772_0_0_1"/>
<dbReference type="VEuPathDB" id="FungiDB:CNAG_07585"/>
<proteinExistence type="predicted"/>
<gene>
    <name evidence="2" type="ORF">CNAG_07585</name>
</gene>
<sequence length="231" mass="26133">MLTSGLPDHFLQRPVKFNAAQTLEEYLFQTKGNQVTPEKFSQIFLRVTSNYYTMGFTIQTWRHANVGIVRQYRMNQHVDDESADDEDDAVEDLQAGHSSAVAMAHYARLQGRSKFLDDRFFLNYVNCSKRYHQLLQLCPPPRYSQELSRQEKIFLSNASLVMGSSVQQHPLSPLEAGIQPVELMASQAREHLLKDIEDIVTATVKSMLPSPGTTQDQAVIGSANAEERPSE</sequence>
<dbReference type="KEGG" id="cng:CNAG_07585"/>
<keyword evidence="3" id="KW-1185">Reference proteome</keyword>
<protein>
    <submittedName>
        <fullName evidence="2">Uncharacterized protein</fullName>
    </submittedName>
</protein>
<dbReference type="EMBL" id="CP003830">
    <property type="protein sequence ID" value="AFR97666.1"/>
    <property type="molecule type" value="Genomic_DNA"/>
</dbReference>